<comment type="caution">
    <text evidence="1">The sequence shown here is derived from an EMBL/GenBank/DDBJ whole genome shotgun (WGS) entry which is preliminary data.</text>
</comment>
<name>A0A4Y2VF17_ARAVE</name>
<dbReference type="EMBL" id="BGPR01045779">
    <property type="protein sequence ID" value="GBO22726.1"/>
    <property type="molecule type" value="Genomic_DNA"/>
</dbReference>
<reference evidence="1 2" key="1">
    <citation type="journal article" date="2019" name="Sci. Rep.">
        <title>Orb-weaving spider Araneus ventricosus genome elucidates the spidroin gene catalogue.</title>
        <authorList>
            <person name="Kono N."/>
            <person name="Nakamura H."/>
            <person name="Ohtoshi R."/>
            <person name="Moran D.A.P."/>
            <person name="Shinohara A."/>
            <person name="Yoshida Y."/>
            <person name="Fujiwara M."/>
            <person name="Mori M."/>
            <person name="Tomita M."/>
            <person name="Arakawa K."/>
        </authorList>
    </citation>
    <scope>NUCLEOTIDE SEQUENCE [LARGE SCALE GENOMIC DNA]</scope>
</reference>
<accession>A0A4Y2VF17</accession>
<organism evidence="1 2">
    <name type="scientific">Araneus ventricosus</name>
    <name type="common">Orbweaver spider</name>
    <name type="synonym">Epeira ventricosa</name>
    <dbReference type="NCBI Taxonomy" id="182803"/>
    <lineage>
        <taxon>Eukaryota</taxon>
        <taxon>Metazoa</taxon>
        <taxon>Ecdysozoa</taxon>
        <taxon>Arthropoda</taxon>
        <taxon>Chelicerata</taxon>
        <taxon>Arachnida</taxon>
        <taxon>Araneae</taxon>
        <taxon>Araneomorphae</taxon>
        <taxon>Entelegynae</taxon>
        <taxon>Araneoidea</taxon>
        <taxon>Araneidae</taxon>
        <taxon>Araneus</taxon>
    </lineage>
</organism>
<protein>
    <submittedName>
        <fullName evidence="1">Uncharacterized protein</fullName>
    </submittedName>
</protein>
<dbReference type="AlphaFoldDB" id="A0A4Y2VF17"/>
<dbReference type="Proteomes" id="UP000499080">
    <property type="component" value="Unassembled WGS sequence"/>
</dbReference>
<evidence type="ECO:0000313" key="2">
    <source>
        <dbReference type="Proteomes" id="UP000499080"/>
    </source>
</evidence>
<evidence type="ECO:0000313" key="1">
    <source>
        <dbReference type="EMBL" id="GBO22726.1"/>
    </source>
</evidence>
<gene>
    <name evidence="1" type="ORF">AVEN_2391_1</name>
</gene>
<sequence length="105" mass="11576">MPSCDVILRPAPSCSQAPPPRATLLTLCDSPGATKDLLKRPFIKCIVKVLKRTSGQDTGDQVSKKPREDIPTGVTLAKNTRYVGPFCGWLCMHQTSLWKVPDCHR</sequence>
<proteinExistence type="predicted"/>
<keyword evidence="2" id="KW-1185">Reference proteome</keyword>